<name>A0A8H3KNV1_9GLOM</name>
<evidence type="ECO:0000313" key="1">
    <source>
        <dbReference type="EMBL" id="GES73103.1"/>
    </source>
</evidence>
<dbReference type="EMBL" id="BLAL01000005">
    <property type="protein sequence ID" value="GES73103.1"/>
    <property type="molecule type" value="Genomic_DNA"/>
</dbReference>
<accession>A0A8H3KNV1</accession>
<sequence length="196" mass="22786">MHCLFLGIAKWIVKRIWVDEKVLKLESLKEIQKKMNQFQVLANVNRILEKVECREGLNILDTRPSVGSISETDKFTSGEMIQYLLYSQNIKESLISGYEAFSGEMLGPSSEKVVMSRPEDSIAISVRMNQFRRYRIGSKIFSSKMSSRHIRSSFVITKFITDDDIVDSYPSQVQYFFKHMINLPNNKLIEHFLAYI</sequence>
<organism evidence="1 2">
    <name type="scientific">Rhizophagus clarus</name>
    <dbReference type="NCBI Taxonomy" id="94130"/>
    <lineage>
        <taxon>Eukaryota</taxon>
        <taxon>Fungi</taxon>
        <taxon>Fungi incertae sedis</taxon>
        <taxon>Mucoromycota</taxon>
        <taxon>Glomeromycotina</taxon>
        <taxon>Glomeromycetes</taxon>
        <taxon>Glomerales</taxon>
        <taxon>Glomeraceae</taxon>
        <taxon>Rhizophagus</taxon>
    </lineage>
</organism>
<reference evidence="1" key="1">
    <citation type="submission" date="2019-10" db="EMBL/GenBank/DDBJ databases">
        <title>Conservation and host-specific expression of non-tandemly repeated heterogenous ribosome RNA gene in arbuscular mycorrhizal fungi.</title>
        <authorList>
            <person name="Maeda T."/>
            <person name="Kobayashi Y."/>
            <person name="Nakagawa T."/>
            <person name="Ezawa T."/>
            <person name="Yamaguchi K."/>
            <person name="Bino T."/>
            <person name="Nishimoto Y."/>
            <person name="Shigenobu S."/>
            <person name="Kawaguchi M."/>
        </authorList>
    </citation>
    <scope>NUCLEOTIDE SEQUENCE</scope>
    <source>
        <strain evidence="1">HR1</strain>
    </source>
</reference>
<comment type="caution">
    <text evidence="1">The sequence shown here is derived from an EMBL/GenBank/DDBJ whole genome shotgun (WGS) entry which is preliminary data.</text>
</comment>
<evidence type="ECO:0000313" key="2">
    <source>
        <dbReference type="Proteomes" id="UP000615446"/>
    </source>
</evidence>
<proteinExistence type="predicted"/>
<dbReference type="AlphaFoldDB" id="A0A8H3KNV1"/>
<dbReference type="Proteomes" id="UP000615446">
    <property type="component" value="Unassembled WGS sequence"/>
</dbReference>
<protein>
    <submittedName>
        <fullName evidence="1">Uncharacterized protein</fullName>
    </submittedName>
</protein>
<dbReference type="OrthoDB" id="10619661at2759"/>
<gene>
    <name evidence="1" type="ORF">RCL2_000064300</name>
</gene>